<dbReference type="Pfam" id="PF10502">
    <property type="entry name" value="Peptidase_S26"/>
    <property type="match status" value="1"/>
</dbReference>
<dbReference type="Proteomes" id="UP000230137">
    <property type="component" value="Unassembled WGS sequence"/>
</dbReference>
<feature type="active site" evidence="5">
    <location>
        <position position="92"/>
    </location>
</feature>
<comment type="caution">
    <text evidence="8">The sequence shown here is derived from an EMBL/GenBank/DDBJ whole genome shotgun (WGS) entry which is preliminary data.</text>
</comment>
<dbReference type="EMBL" id="PFQF01000028">
    <property type="protein sequence ID" value="PJA20412.1"/>
    <property type="molecule type" value="Genomic_DNA"/>
</dbReference>
<dbReference type="PRINTS" id="PR00727">
    <property type="entry name" value="LEADERPTASE"/>
</dbReference>
<dbReference type="GO" id="GO:0004252">
    <property type="term" value="F:serine-type endopeptidase activity"/>
    <property type="evidence" value="ECO:0007669"/>
    <property type="project" value="InterPro"/>
</dbReference>
<dbReference type="GO" id="GO:0016020">
    <property type="term" value="C:membrane"/>
    <property type="evidence" value="ECO:0007669"/>
    <property type="project" value="UniProtKB-SubCell"/>
</dbReference>
<sequence>MFRPYHTNVVQYVLSYTYALARWIIWLVVGLVLVHIFIATIFIVDGPSMDPNLATNDFMLVNKIAYLTSNPNRGDIVVLKFPGDPDKRKFVKRVIGLPGETVEVRKGKIYINSQLLLESYLDSDMNSGQDQKVFLGEDEYFTCGDNRPNSNDSRFFGPVPKNYLIGRTRFIFLPISRFGFKTNEDYNIN</sequence>
<dbReference type="PANTHER" id="PTHR43390">
    <property type="entry name" value="SIGNAL PEPTIDASE I"/>
    <property type="match status" value="1"/>
</dbReference>
<protein>
    <recommendedName>
        <fullName evidence="3 6">Signal peptidase I</fullName>
        <ecNumber evidence="3 6">3.4.21.89</ecNumber>
    </recommendedName>
</protein>
<organism evidence="8 9">
    <name type="scientific">Candidatus Berkelbacteria bacterium CG_4_10_14_0_2_um_filter_35_9_33_12</name>
    <dbReference type="NCBI Taxonomy" id="1974499"/>
    <lineage>
        <taxon>Bacteria</taxon>
        <taxon>Candidatus Berkelbacteria</taxon>
    </lineage>
</organism>
<dbReference type="InterPro" id="IPR019533">
    <property type="entry name" value="Peptidase_S26"/>
</dbReference>
<keyword evidence="6" id="KW-0472">Membrane</keyword>
<evidence type="ECO:0000256" key="2">
    <source>
        <dbReference type="ARBA" id="ARBA00009370"/>
    </source>
</evidence>
<evidence type="ECO:0000256" key="1">
    <source>
        <dbReference type="ARBA" id="ARBA00000677"/>
    </source>
</evidence>
<gene>
    <name evidence="8" type="primary">lepB</name>
    <name evidence="8" type="ORF">COX60_01755</name>
</gene>
<dbReference type="InterPro" id="IPR000223">
    <property type="entry name" value="Pept_S26A_signal_pept_1"/>
</dbReference>
<evidence type="ECO:0000259" key="7">
    <source>
        <dbReference type="Pfam" id="PF10502"/>
    </source>
</evidence>
<reference evidence="9" key="1">
    <citation type="submission" date="2017-09" db="EMBL/GenBank/DDBJ databases">
        <title>Depth-based differentiation of microbial function through sediment-hosted aquifers and enrichment of novel symbionts in the deep terrestrial subsurface.</title>
        <authorList>
            <person name="Probst A.J."/>
            <person name="Ladd B."/>
            <person name="Jarett J.K."/>
            <person name="Geller-Mcgrath D.E."/>
            <person name="Sieber C.M.K."/>
            <person name="Emerson J.B."/>
            <person name="Anantharaman K."/>
            <person name="Thomas B.C."/>
            <person name="Malmstrom R."/>
            <person name="Stieglmeier M."/>
            <person name="Klingl A."/>
            <person name="Woyke T."/>
            <person name="Ryan C.M."/>
            <person name="Banfield J.F."/>
        </authorList>
    </citation>
    <scope>NUCLEOTIDE SEQUENCE [LARGE SCALE GENOMIC DNA]</scope>
</reference>
<dbReference type="InterPro" id="IPR019758">
    <property type="entry name" value="Pept_S26A_signal_pept_1_CS"/>
</dbReference>
<dbReference type="CDD" id="cd06530">
    <property type="entry name" value="S26_SPase_I"/>
    <property type="match status" value="1"/>
</dbReference>
<dbReference type="Gene3D" id="2.10.109.10">
    <property type="entry name" value="Umud Fragment, subunit A"/>
    <property type="match status" value="1"/>
</dbReference>
<dbReference type="EC" id="3.4.21.89" evidence="3 6"/>
<evidence type="ECO:0000256" key="4">
    <source>
        <dbReference type="ARBA" id="ARBA00022801"/>
    </source>
</evidence>
<evidence type="ECO:0000256" key="6">
    <source>
        <dbReference type="RuleBase" id="RU362042"/>
    </source>
</evidence>
<comment type="similarity">
    <text evidence="2 6">Belongs to the peptidase S26 family.</text>
</comment>
<proteinExistence type="inferred from homology"/>
<keyword evidence="6" id="KW-0645">Protease</keyword>
<dbReference type="InterPro" id="IPR036286">
    <property type="entry name" value="LexA/Signal_pep-like_sf"/>
</dbReference>
<dbReference type="GO" id="GO:0006465">
    <property type="term" value="P:signal peptide processing"/>
    <property type="evidence" value="ECO:0007669"/>
    <property type="project" value="InterPro"/>
</dbReference>
<comment type="subcellular location">
    <subcellularLocation>
        <location evidence="6">Membrane</location>
        <topology evidence="6">Single-pass type II membrane protein</topology>
    </subcellularLocation>
</comment>
<feature type="active site" evidence="5">
    <location>
        <position position="48"/>
    </location>
</feature>
<dbReference type="PROSITE" id="PS00761">
    <property type="entry name" value="SPASE_I_3"/>
    <property type="match status" value="1"/>
</dbReference>
<evidence type="ECO:0000313" key="9">
    <source>
        <dbReference type="Proteomes" id="UP000230137"/>
    </source>
</evidence>
<evidence type="ECO:0000256" key="3">
    <source>
        <dbReference type="ARBA" id="ARBA00013208"/>
    </source>
</evidence>
<evidence type="ECO:0000313" key="8">
    <source>
        <dbReference type="EMBL" id="PJA20412.1"/>
    </source>
</evidence>
<feature type="transmembrane region" description="Helical" evidence="6">
    <location>
        <begin position="20"/>
        <end position="44"/>
    </location>
</feature>
<comment type="catalytic activity">
    <reaction evidence="1 6">
        <text>Cleavage of hydrophobic, N-terminal signal or leader sequences from secreted and periplasmic proteins.</text>
        <dbReference type="EC" id="3.4.21.89"/>
    </reaction>
</comment>
<dbReference type="InterPro" id="IPR019757">
    <property type="entry name" value="Pept_S26A_signal_pept_1_Lys-AS"/>
</dbReference>
<keyword evidence="6" id="KW-0812">Transmembrane</keyword>
<dbReference type="PROSITE" id="PS00760">
    <property type="entry name" value="SPASE_I_2"/>
    <property type="match status" value="1"/>
</dbReference>
<dbReference type="GO" id="GO:0009003">
    <property type="term" value="F:signal peptidase activity"/>
    <property type="evidence" value="ECO:0007669"/>
    <property type="project" value="UniProtKB-EC"/>
</dbReference>
<dbReference type="SUPFAM" id="SSF51306">
    <property type="entry name" value="LexA/Signal peptidase"/>
    <property type="match status" value="1"/>
</dbReference>
<dbReference type="NCBIfam" id="TIGR02227">
    <property type="entry name" value="sigpep_I_bact"/>
    <property type="match status" value="1"/>
</dbReference>
<evidence type="ECO:0000256" key="5">
    <source>
        <dbReference type="PIRSR" id="PIRSR600223-1"/>
    </source>
</evidence>
<feature type="domain" description="Peptidase S26" evidence="7">
    <location>
        <begin position="21"/>
        <end position="172"/>
    </location>
</feature>
<keyword evidence="4 6" id="KW-0378">Hydrolase</keyword>
<dbReference type="AlphaFoldDB" id="A0A2M7W427"/>
<name>A0A2M7W427_9BACT</name>
<keyword evidence="6" id="KW-1133">Transmembrane helix</keyword>
<accession>A0A2M7W427</accession>
<dbReference type="PANTHER" id="PTHR43390:SF1">
    <property type="entry name" value="CHLOROPLAST PROCESSING PEPTIDASE"/>
    <property type="match status" value="1"/>
</dbReference>